<dbReference type="AlphaFoldDB" id="A0A518ASJ7"/>
<keyword evidence="1" id="KW-0732">Signal</keyword>
<feature type="signal peptide" evidence="1">
    <location>
        <begin position="1"/>
        <end position="21"/>
    </location>
</feature>
<protein>
    <recommendedName>
        <fullName evidence="4">PEP-CTERM protein-sorting domain-containing protein</fullName>
    </recommendedName>
</protein>
<reference evidence="2 3" key="1">
    <citation type="submission" date="2019-02" db="EMBL/GenBank/DDBJ databases">
        <title>Deep-cultivation of Planctomycetes and their phenomic and genomic characterization uncovers novel biology.</title>
        <authorList>
            <person name="Wiegand S."/>
            <person name="Jogler M."/>
            <person name="Boedeker C."/>
            <person name="Pinto D."/>
            <person name="Vollmers J."/>
            <person name="Rivas-Marin E."/>
            <person name="Kohn T."/>
            <person name="Peeters S.H."/>
            <person name="Heuer A."/>
            <person name="Rast P."/>
            <person name="Oberbeckmann S."/>
            <person name="Bunk B."/>
            <person name="Jeske O."/>
            <person name="Meyerdierks A."/>
            <person name="Storesund J.E."/>
            <person name="Kallscheuer N."/>
            <person name="Luecker S."/>
            <person name="Lage O.M."/>
            <person name="Pohl T."/>
            <person name="Merkel B.J."/>
            <person name="Hornburger P."/>
            <person name="Mueller R.-W."/>
            <person name="Bruemmer F."/>
            <person name="Labrenz M."/>
            <person name="Spormann A.M."/>
            <person name="Op den Camp H."/>
            <person name="Overmann J."/>
            <person name="Amann R."/>
            <person name="Jetten M.S.M."/>
            <person name="Mascher T."/>
            <person name="Medema M.H."/>
            <person name="Devos D.P."/>
            <person name="Kaster A.-K."/>
            <person name="Ovreas L."/>
            <person name="Rohde M."/>
            <person name="Galperin M.Y."/>
            <person name="Jogler C."/>
        </authorList>
    </citation>
    <scope>NUCLEOTIDE SEQUENCE [LARGE SCALE GENOMIC DNA]</scope>
    <source>
        <strain evidence="2 3">Pan181</strain>
    </source>
</reference>
<keyword evidence="3" id="KW-1185">Reference proteome</keyword>
<name>A0A518ASJ7_9BACT</name>
<sequence precursor="true">MFRLLILFLFGSQSILQSASAQSQLQFNLLSDFGDGTTQTFVSESNDTILAVRLVVFGHGNAADTTVEIRDLLPDGTLDSEILTSGMLLASDVPIDAPDWRTVVFDDPFEFTLNEDYGLVVNQFGSGPTGYNDYGAFIDGRETGYQGGSLQFPLYPGDQLKEYRPSGDLAFSFVVPEPSSAVLIVLFSAPTLVGCLFRGPRV</sequence>
<accession>A0A518ASJ7</accession>
<dbReference type="KEGG" id="amuc:Pan181_38770"/>
<feature type="chain" id="PRO_5021934970" description="PEP-CTERM protein-sorting domain-containing protein" evidence="1">
    <location>
        <begin position="22"/>
        <end position="202"/>
    </location>
</feature>
<dbReference type="Proteomes" id="UP000315750">
    <property type="component" value="Chromosome"/>
</dbReference>
<evidence type="ECO:0008006" key="4">
    <source>
        <dbReference type="Google" id="ProtNLM"/>
    </source>
</evidence>
<evidence type="ECO:0000256" key="1">
    <source>
        <dbReference type="SAM" id="SignalP"/>
    </source>
</evidence>
<evidence type="ECO:0000313" key="2">
    <source>
        <dbReference type="EMBL" id="QDU57657.1"/>
    </source>
</evidence>
<organism evidence="2 3">
    <name type="scientific">Aeoliella mucimassa</name>
    <dbReference type="NCBI Taxonomy" id="2527972"/>
    <lineage>
        <taxon>Bacteria</taxon>
        <taxon>Pseudomonadati</taxon>
        <taxon>Planctomycetota</taxon>
        <taxon>Planctomycetia</taxon>
        <taxon>Pirellulales</taxon>
        <taxon>Lacipirellulaceae</taxon>
        <taxon>Aeoliella</taxon>
    </lineage>
</organism>
<evidence type="ECO:0000313" key="3">
    <source>
        <dbReference type="Proteomes" id="UP000315750"/>
    </source>
</evidence>
<proteinExistence type="predicted"/>
<dbReference type="EMBL" id="CP036278">
    <property type="protein sequence ID" value="QDU57657.1"/>
    <property type="molecule type" value="Genomic_DNA"/>
</dbReference>
<gene>
    <name evidence="2" type="ORF">Pan181_38770</name>
</gene>
<dbReference type="RefSeq" id="WP_145248955.1">
    <property type="nucleotide sequence ID" value="NZ_CP036278.1"/>
</dbReference>